<keyword evidence="2" id="KW-0732">Signal</keyword>
<feature type="chain" id="PRO_5041264435" description="SXP/RAL-2 family protein Ani s 5-like cation-binding domain-containing protein" evidence="2">
    <location>
        <begin position="19"/>
        <end position="227"/>
    </location>
</feature>
<dbReference type="Gene3D" id="1.20.1170.10">
    <property type="match status" value="1"/>
</dbReference>
<feature type="coiled-coil region" evidence="1">
    <location>
        <begin position="75"/>
        <end position="148"/>
    </location>
</feature>
<dbReference type="AlphaFoldDB" id="A0AA39LNJ0"/>
<protein>
    <recommendedName>
        <fullName evidence="5">SXP/RAL-2 family protein Ani s 5-like cation-binding domain-containing protein</fullName>
    </recommendedName>
</protein>
<evidence type="ECO:0008006" key="5">
    <source>
        <dbReference type="Google" id="ProtNLM"/>
    </source>
</evidence>
<comment type="caution">
    <text evidence="3">The sequence shown here is derived from an EMBL/GenBank/DDBJ whole genome shotgun (WGS) entry which is preliminary data.</text>
</comment>
<accession>A0AA39LNJ0</accession>
<dbReference type="Proteomes" id="UP001175271">
    <property type="component" value="Unassembled WGS sequence"/>
</dbReference>
<evidence type="ECO:0000313" key="3">
    <source>
        <dbReference type="EMBL" id="KAK0403758.1"/>
    </source>
</evidence>
<keyword evidence="4" id="KW-1185">Reference proteome</keyword>
<reference evidence="3" key="1">
    <citation type="submission" date="2023-06" db="EMBL/GenBank/DDBJ databases">
        <title>Genomic analysis of the entomopathogenic nematode Steinernema hermaphroditum.</title>
        <authorList>
            <person name="Schwarz E.M."/>
            <person name="Heppert J.K."/>
            <person name="Baniya A."/>
            <person name="Schwartz H.T."/>
            <person name="Tan C.-H."/>
            <person name="Antoshechkin I."/>
            <person name="Sternberg P.W."/>
            <person name="Goodrich-Blair H."/>
            <person name="Dillman A.R."/>
        </authorList>
    </citation>
    <scope>NUCLEOTIDE SEQUENCE</scope>
    <source>
        <strain evidence="3">PS9179</strain>
        <tissue evidence="3">Whole animal</tissue>
    </source>
</reference>
<keyword evidence="1" id="KW-0175">Coiled coil</keyword>
<evidence type="ECO:0000256" key="2">
    <source>
        <dbReference type="SAM" id="SignalP"/>
    </source>
</evidence>
<evidence type="ECO:0000313" key="4">
    <source>
        <dbReference type="Proteomes" id="UP001175271"/>
    </source>
</evidence>
<evidence type="ECO:0000256" key="1">
    <source>
        <dbReference type="SAM" id="Coils"/>
    </source>
</evidence>
<dbReference type="SUPFAM" id="SSF58100">
    <property type="entry name" value="Bacterial hemolysins"/>
    <property type="match status" value="1"/>
</dbReference>
<organism evidence="3 4">
    <name type="scientific">Steinernema hermaphroditum</name>
    <dbReference type="NCBI Taxonomy" id="289476"/>
    <lineage>
        <taxon>Eukaryota</taxon>
        <taxon>Metazoa</taxon>
        <taxon>Ecdysozoa</taxon>
        <taxon>Nematoda</taxon>
        <taxon>Chromadorea</taxon>
        <taxon>Rhabditida</taxon>
        <taxon>Tylenchina</taxon>
        <taxon>Panagrolaimomorpha</taxon>
        <taxon>Strongyloidoidea</taxon>
        <taxon>Steinernematidae</taxon>
        <taxon>Steinernema</taxon>
    </lineage>
</organism>
<sequence length="227" mass="25842">MKALTVLLLATVSSFAFSSEIEDLAAYAQDLLDNGALQKAPRVVYHHVPVPVTIPQYRYSSLRHYLDNLRRDAKIVELAKEHEETTQKLKKTEAHLEDFRKNVSRAHDAHKKDAVELASKMEAKNEEIAALHKQIEDLNAQLSEGHRNILQKHRAGAVLRSALTRLYVLCGQMHAKMMDLYGTIGRHFEDSSVRLEATVDGIGSRLAALRERRETFVAKKRTKRTFF</sequence>
<proteinExistence type="predicted"/>
<dbReference type="EMBL" id="JAUCMV010000004">
    <property type="protein sequence ID" value="KAK0403758.1"/>
    <property type="molecule type" value="Genomic_DNA"/>
</dbReference>
<gene>
    <name evidence="3" type="ORF">QR680_017111</name>
</gene>
<feature type="signal peptide" evidence="2">
    <location>
        <begin position="1"/>
        <end position="18"/>
    </location>
</feature>
<name>A0AA39LNJ0_9BILA</name>